<dbReference type="Gene3D" id="3.50.50.60">
    <property type="entry name" value="FAD/NAD(P)-binding domain"/>
    <property type="match status" value="2"/>
</dbReference>
<comment type="cofactor">
    <cofactor evidence="1 8">
        <name>FAD</name>
        <dbReference type="ChEBI" id="CHEBI:57692"/>
    </cofactor>
</comment>
<keyword evidence="4" id="KW-0732">Signal</keyword>
<evidence type="ECO:0000256" key="7">
    <source>
        <dbReference type="PIRSR" id="PIRSR000137-1"/>
    </source>
</evidence>
<dbReference type="InterPro" id="IPR012132">
    <property type="entry name" value="GMC_OxRdtase"/>
</dbReference>
<evidence type="ECO:0000256" key="6">
    <source>
        <dbReference type="ARBA" id="ARBA00023002"/>
    </source>
</evidence>
<dbReference type="EMBL" id="SEOQ01000205">
    <property type="protein sequence ID" value="TFY66957.1"/>
    <property type="molecule type" value="Genomic_DNA"/>
</dbReference>
<accession>A0A4Y9YYX0</accession>
<dbReference type="InterPro" id="IPR027424">
    <property type="entry name" value="Glucose_Oxidase_domain_2"/>
</dbReference>
<dbReference type="InterPro" id="IPR000172">
    <property type="entry name" value="GMC_OxRdtase_N"/>
</dbReference>
<feature type="active site" description="Proton donor" evidence="7">
    <location>
        <position position="458"/>
    </location>
</feature>
<evidence type="ECO:0000256" key="5">
    <source>
        <dbReference type="ARBA" id="ARBA00022827"/>
    </source>
</evidence>
<dbReference type="Gene3D" id="4.10.450.10">
    <property type="entry name" value="Glucose Oxidase, domain 2"/>
    <property type="match status" value="1"/>
</dbReference>
<keyword evidence="6" id="KW-0560">Oxidoreductase</keyword>
<dbReference type="PANTHER" id="PTHR11552:SF201">
    <property type="entry name" value="GLUCOSE-METHANOL-CHOLINE OXIDOREDUCTASE N-TERMINAL DOMAIN-CONTAINING PROTEIN"/>
    <property type="match status" value="1"/>
</dbReference>
<feature type="domain" description="Glucose-methanol-choline oxidoreductase N-terminal" evidence="9">
    <location>
        <begin position="227"/>
        <end position="241"/>
    </location>
</feature>
<dbReference type="OrthoDB" id="269227at2759"/>
<reference evidence="10 11" key="1">
    <citation type="submission" date="2019-02" db="EMBL/GenBank/DDBJ databases">
        <title>Genome sequencing of the rare red list fungi Dentipellis fragilis.</title>
        <authorList>
            <person name="Buettner E."/>
            <person name="Kellner H."/>
        </authorList>
    </citation>
    <scope>NUCLEOTIDE SEQUENCE [LARGE SCALE GENOMIC DNA]</scope>
    <source>
        <strain evidence="10 11">DSM 105465</strain>
    </source>
</reference>
<evidence type="ECO:0000256" key="3">
    <source>
        <dbReference type="ARBA" id="ARBA00022630"/>
    </source>
</evidence>
<feature type="binding site" evidence="8">
    <location>
        <position position="165"/>
    </location>
    <ligand>
        <name>FAD</name>
        <dbReference type="ChEBI" id="CHEBI:57692"/>
    </ligand>
</feature>
<feature type="active site" description="Proton acceptor" evidence="7">
    <location>
        <position position="501"/>
    </location>
</feature>
<dbReference type="PANTHER" id="PTHR11552">
    <property type="entry name" value="GLUCOSE-METHANOL-CHOLINE GMC OXIDOREDUCTASE"/>
    <property type="match status" value="1"/>
</dbReference>
<evidence type="ECO:0000256" key="8">
    <source>
        <dbReference type="PIRSR" id="PIRSR000137-2"/>
    </source>
</evidence>
<keyword evidence="3" id="KW-0285">Flavoprotein</keyword>
<protein>
    <recommendedName>
        <fullName evidence="9">Glucose-methanol-choline oxidoreductase N-terminal domain-containing protein</fullName>
    </recommendedName>
</protein>
<dbReference type="STRING" id="205917.A0A4Y9YYX0"/>
<dbReference type="InterPro" id="IPR007867">
    <property type="entry name" value="GMC_OxRtase_C"/>
</dbReference>
<dbReference type="GO" id="GO:0016614">
    <property type="term" value="F:oxidoreductase activity, acting on CH-OH group of donors"/>
    <property type="evidence" value="ECO:0007669"/>
    <property type="project" value="InterPro"/>
</dbReference>
<comment type="similarity">
    <text evidence="2">Belongs to the GMC oxidoreductase family.</text>
</comment>
<evidence type="ECO:0000256" key="4">
    <source>
        <dbReference type="ARBA" id="ARBA00022729"/>
    </source>
</evidence>
<sequence length="521" mass="56389">PVTVLRVDSARSSAPVAPVYLKLHLLGSSRGSKVEYDAFAQFGSEDWNWDSLLQYMKKSEAFVSLTDENINKAYAAPDLQYHGLSGPIKKCYSVWCNPLHAKLLAALDFVGLPINPEPANGVNVGANSGLCTVDPETATRSYAASGYFEPNSQRKNLLVLTGALVSKVILEDAPGALKRAVGVEFVHGKETAKIRDVRKEVIISAGNLVYFADQRVKFITSRTYTTGSFQTPVILELSGIGNPQILKELGVSSIIDLQSVGENLQDHVVSYSIWEVDSKFETLDTLSDPAALAQHMELYKQKTGIIAGTACHTFAYMPASAFASKEKIQQWQSAIDEAAKDAPPGQKKQYKLIRCWIADPKQATADPASAICPSSRASCTPLSRGSVHAASTDPAVPPAVDPNYFAREADIDVIVAGMRHAQRVADAFGVVDTVQPKPDITDEELKEYVRNTCGTSFHPLGTAAMGKREEGGVVDARLMVYGTENLRVVDCSILPMEIAAHLQSVVYALAEKAADIIKRDS</sequence>
<keyword evidence="11" id="KW-1185">Reference proteome</keyword>
<evidence type="ECO:0000256" key="2">
    <source>
        <dbReference type="ARBA" id="ARBA00010790"/>
    </source>
</evidence>
<evidence type="ECO:0000313" key="10">
    <source>
        <dbReference type="EMBL" id="TFY66957.1"/>
    </source>
</evidence>
<organism evidence="10 11">
    <name type="scientific">Dentipellis fragilis</name>
    <dbReference type="NCBI Taxonomy" id="205917"/>
    <lineage>
        <taxon>Eukaryota</taxon>
        <taxon>Fungi</taxon>
        <taxon>Dikarya</taxon>
        <taxon>Basidiomycota</taxon>
        <taxon>Agaricomycotina</taxon>
        <taxon>Agaricomycetes</taxon>
        <taxon>Russulales</taxon>
        <taxon>Hericiaceae</taxon>
        <taxon>Dentipellis</taxon>
    </lineage>
</organism>
<gene>
    <name evidence="10" type="ORF">EVG20_g4125</name>
</gene>
<dbReference type="Pfam" id="PF05199">
    <property type="entry name" value="GMC_oxred_C"/>
    <property type="match status" value="1"/>
</dbReference>
<dbReference type="GO" id="GO:0050660">
    <property type="term" value="F:flavin adenine dinucleotide binding"/>
    <property type="evidence" value="ECO:0007669"/>
    <property type="project" value="InterPro"/>
</dbReference>
<dbReference type="SUPFAM" id="SSF54373">
    <property type="entry name" value="FAD-linked reductases, C-terminal domain"/>
    <property type="match status" value="1"/>
</dbReference>
<keyword evidence="5 8" id="KW-0274">FAD</keyword>
<dbReference type="Proteomes" id="UP000298327">
    <property type="component" value="Unassembled WGS sequence"/>
</dbReference>
<dbReference type="PIRSF" id="PIRSF000137">
    <property type="entry name" value="Alcohol_oxidase"/>
    <property type="match status" value="1"/>
</dbReference>
<proteinExistence type="inferred from homology"/>
<dbReference type="AlphaFoldDB" id="A0A4Y9YYX0"/>
<dbReference type="Pfam" id="PF00732">
    <property type="entry name" value="GMC_oxred_N"/>
    <property type="match status" value="1"/>
</dbReference>
<evidence type="ECO:0000313" key="11">
    <source>
        <dbReference type="Proteomes" id="UP000298327"/>
    </source>
</evidence>
<dbReference type="Gene3D" id="3.30.560.10">
    <property type="entry name" value="Glucose Oxidase, domain 3"/>
    <property type="match status" value="2"/>
</dbReference>
<evidence type="ECO:0000256" key="1">
    <source>
        <dbReference type="ARBA" id="ARBA00001974"/>
    </source>
</evidence>
<name>A0A4Y9YYX0_9AGAM</name>
<dbReference type="SUPFAM" id="SSF51905">
    <property type="entry name" value="FAD/NAD(P)-binding domain"/>
    <property type="match status" value="1"/>
</dbReference>
<comment type="caution">
    <text evidence="10">The sequence shown here is derived from an EMBL/GenBank/DDBJ whole genome shotgun (WGS) entry which is preliminary data.</text>
</comment>
<feature type="non-terminal residue" evidence="10">
    <location>
        <position position="1"/>
    </location>
</feature>
<evidence type="ECO:0000259" key="9">
    <source>
        <dbReference type="PROSITE" id="PS00624"/>
    </source>
</evidence>
<dbReference type="PROSITE" id="PS00624">
    <property type="entry name" value="GMC_OXRED_2"/>
    <property type="match status" value="1"/>
</dbReference>
<dbReference type="InterPro" id="IPR036188">
    <property type="entry name" value="FAD/NAD-bd_sf"/>
</dbReference>